<evidence type="ECO:0000256" key="2">
    <source>
        <dbReference type="SAM" id="Phobius"/>
    </source>
</evidence>
<dbReference type="Proteomes" id="UP000198859">
    <property type="component" value="Chromosome I"/>
</dbReference>
<dbReference type="InterPro" id="IPR019051">
    <property type="entry name" value="Trp_biosyn_TM_oprn/chp"/>
</dbReference>
<dbReference type="AlphaFoldDB" id="A0A1H1QKT9"/>
<feature type="compositionally biased region" description="Basic and acidic residues" evidence="1">
    <location>
        <begin position="214"/>
        <end position="226"/>
    </location>
</feature>
<sequence>MAERRRSFGPVVLAGLVTAGLAALAAGRSWVGGASTGDARTNGSLAGAVSDSSTTYPLASALSLVLLACWGVLLVTRGRVRRTFAVLAAVAAVGLVAAVVVGGLTLPGDAGSSYDRLMGRSVDTGLTAWFWTAAVAAVLAVVPAVAAVRLVPSWPEMGSRYDAPTASAGAGETTRRGPERADAGPPTEQELWKALDEGRDPTDVPADVPGDLPDDVRGEVRADVRGDAGGPPDPSGPSTGGQRDPSA</sequence>
<dbReference type="Pfam" id="PF09534">
    <property type="entry name" value="Trp_oprn_chp"/>
    <property type="match status" value="1"/>
</dbReference>
<keyword evidence="4" id="KW-1185">Reference proteome</keyword>
<feature type="transmembrane region" description="Helical" evidence="2">
    <location>
        <begin position="58"/>
        <end position="76"/>
    </location>
</feature>
<evidence type="ECO:0000256" key="1">
    <source>
        <dbReference type="SAM" id="MobiDB-lite"/>
    </source>
</evidence>
<feature type="transmembrane region" description="Helical" evidence="2">
    <location>
        <begin position="83"/>
        <end position="108"/>
    </location>
</feature>
<keyword evidence="2" id="KW-1133">Transmembrane helix</keyword>
<feature type="compositionally biased region" description="Basic and acidic residues" evidence="1">
    <location>
        <begin position="173"/>
        <end position="182"/>
    </location>
</feature>
<evidence type="ECO:0000313" key="4">
    <source>
        <dbReference type="Proteomes" id="UP000198859"/>
    </source>
</evidence>
<dbReference type="RefSeq" id="WP_157682776.1">
    <property type="nucleotide sequence ID" value="NZ_LT629757.1"/>
</dbReference>
<dbReference type="EMBL" id="LT629757">
    <property type="protein sequence ID" value="SDS23947.1"/>
    <property type="molecule type" value="Genomic_DNA"/>
</dbReference>
<proteinExistence type="predicted"/>
<keyword evidence="2" id="KW-0812">Transmembrane</keyword>
<gene>
    <name evidence="3" type="ORF">SAMN04488570_1441</name>
</gene>
<name>A0A1H1QKT9_9ACTN</name>
<protein>
    <submittedName>
        <fullName evidence="3">Trp region conserved hypothetical membrane protein</fullName>
    </submittedName>
</protein>
<dbReference type="OrthoDB" id="3712369at2"/>
<evidence type="ECO:0000313" key="3">
    <source>
        <dbReference type="EMBL" id="SDS23947.1"/>
    </source>
</evidence>
<feature type="transmembrane region" description="Helical" evidence="2">
    <location>
        <begin position="128"/>
        <end position="151"/>
    </location>
</feature>
<feature type="region of interest" description="Disordered" evidence="1">
    <location>
        <begin position="159"/>
        <end position="247"/>
    </location>
</feature>
<dbReference type="STRING" id="642780.SAMN04488570_1441"/>
<keyword evidence="2" id="KW-0472">Membrane</keyword>
<reference evidence="4" key="1">
    <citation type="submission" date="2016-10" db="EMBL/GenBank/DDBJ databases">
        <authorList>
            <person name="Varghese N."/>
            <person name="Submissions S."/>
        </authorList>
    </citation>
    <scope>NUCLEOTIDE SEQUENCE [LARGE SCALE GENOMIC DNA]</scope>
    <source>
        <strain evidence="4">DSM 22127</strain>
    </source>
</reference>
<accession>A0A1H1QKT9</accession>
<organism evidence="3 4">
    <name type="scientific">Nocardioides scoriae</name>
    <dbReference type="NCBI Taxonomy" id="642780"/>
    <lineage>
        <taxon>Bacteria</taxon>
        <taxon>Bacillati</taxon>
        <taxon>Actinomycetota</taxon>
        <taxon>Actinomycetes</taxon>
        <taxon>Propionibacteriales</taxon>
        <taxon>Nocardioidaceae</taxon>
        <taxon>Nocardioides</taxon>
    </lineage>
</organism>
<feature type="compositionally biased region" description="Basic and acidic residues" evidence="1">
    <location>
        <begin position="190"/>
        <end position="202"/>
    </location>
</feature>